<dbReference type="AlphaFoldDB" id="A0A8T2VFX9"/>
<comment type="caution">
    <text evidence="2">The sequence shown here is derived from an EMBL/GenBank/DDBJ whole genome shotgun (WGS) entry which is preliminary data.</text>
</comment>
<dbReference type="OrthoDB" id="1909326at2759"/>
<dbReference type="OMA" id="DGTIWKE"/>
<dbReference type="PANTHER" id="PTHR34196:SF2">
    <property type="entry name" value="OS02G0697700 PROTEIN"/>
    <property type="match status" value="1"/>
</dbReference>
<dbReference type="EMBL" id="CM035407">
    <property type="protein sequence ID" value="KAH7443379.1"/>
    <property type="molecule type" value="Genomic_DNA"/>
</dbReference>
<sequence length="149" mass="16818">MQATEGMPVNLEMVDILSRISSAAGYKPNFHRRHRSTPDEKEISNIAKDSQPPGNIHAGQVADEFAPVDHPMEPPENDQPVRCPPPEPCIIHDGRLWKERLQLSMKRRKELPFVTEASLESAHMRRQKSEHSNPSTMSAPPDTLLKLLD</sequence>
<evidence type="ECO:0000313" key="3">
    <source>
        <dbReference type="Proteomes" id="UP000825935"/>
    </source>
</evidence>
<feature type="region of interest" description="Disordered" evidence="1">
    <location>
        <begin position="27"/>
        <end position="86"/>
    </location>
</feature>
<dbReference type="Proteomes" id="UP000825935">
    <property type="component" value="Chromosome 2"/>
</dbReference>
<name>A0A8T2VFX9_CERRI</name>
<accession>A0A8T2VFX9</accession>
<proteinExistence type="predicted"/>
<dbReference type="EMBL" id="CM035407">
    <property type="protein sequence ID" value="KAH7443378.1"/>
    <property type="molecule type" value="Genomic_DNA"/>
</dbReference>
<protein>
    <submittedName>
        <fullName evidence="2">Uncharacterized protein</fullName>
    </submittedName>
</protein>
<keyword evidence="3" id="KW-1185">Reference proteome</keyword>
<evidence type="ECO:0000313" key="2">
    <source>
        <dbReference type="EMBL" id="KAH7443379.1"/>
    </source>
</evidence>
<dbReference type="PANTHER" id="PTHR34196">
    <property type="entry name" value="OS02G0697700 PROTEIN"/>
    <property type="match status" value="1"/>
</dbReference>
<organism evidence="2 3">
    <name type="scientific">Ceratopteris richardii</name>
    <name type="common">Triangle waterfern</name>
    <dbReference type="NCBI Taxonomy" id="49495"/>
    <lineage>
        <taxon>Eukaryota</taxon>
        <taxon>Viridiplantae</taxon>
        <taxon>Streptophyta</taxon>
        <taxon>Embryophyta</taxon>
        <taxon>Tracheophyta</taxon>
        <taxon>Polypodiopsida</taxon>
        <taxon>Polypodiidae</taxon>
        <taxon>Polypodiales</taxon>
        <taxon>Pteridineae</taxon>
        <taxon>Pteridaceae</taxon>
        <taxon>Parkerioideae</taxon>
        <taxon>Ceratopteris</taxon>
    </lineage>
</organism>
<reference evidence="2" key="1">
    <citation type="submission" date="2021-08" db="EMBL/GenBank/DDBJ databases">
        <title>WGS assembly of Ceratopteris richardii.</title>
        <authorList>
            <person name="Marchant D.B."/>
            <person name="Chen G."/>
            <person name="Jenkins J."/>
            <person name="Shu S."/>
            <person name="Leebens-Mack J."/>
            <person name="Grimwood J."/>
            <person name="Schmutz J."/>
            <person name="Soltis P."/>
            <person name="Soltis D."/>
            <person name="Chen Z.-H."/>
        </authorList>
    </citation>
    <scope>NUCLEOTIDE SEQUENCE</scope>
    <source>
        <strain evidence="2">Whitten #5841</strain>
        <tissue evidence="2">Leaf</tissue>
    </source>
</reference>
<feature type="region of interest" description="Disordered" evidence="1">
    <location>
        <begin position="118"/>
        <end position="149"/>
    </location>
</feature>
<gene>
    <name evidence="2" type="ORF">KP509_02G031600</name>
</gene>
<evidence type="ECO:0000256" key="1">
    <source>
        <dbReference type="SAM" id="MobiDB-lite"/>
    </source>
</evidence>